<dbReference type="Gene3D" id="3.30.565.10">
    <property type="entry name" value="Histidine kinase-like ATPase, C-terminal domain"/>
    <property type="match status" value="1"/>
</dbReference>
<evidence type="ECO:0000256" key="13">
    <source>
        <dbReference type="SAM" id="Coils"/>
    </source>
</evidence>
<evidence type="ECO:0000256" key="9">
    <source>
        <dbReference type="ARBA" id="ARBA00022777"/>
    </source>
</evidence>
<evidence type="ECO:0000256" key="2">
    <source>
        <dbReference type="ARBA" id="ARBA00004651"/>
    </source>
</evidence>
<dbReference type="InterPro" id="IPR005467">
    <property type="entry name" value="His_kinase_dom"/>
</dbReference>
<evidence type="ECO:0000256" key="5">
    <source>
        <dbReference type="ARBA" id="ARBA00022553"/>
    </source>
</evidence>
<evidence type="ECO:0000256" key="11">
    <source>
        <dbReference type="ARBA" id="ARBA00022989"/>
    </source>
</evidence>
<keyword evidence="4" id="KW-1003">Cell membrane</keyword>
<dbReference type="GO" id="GO:0005886">
    <property type="term" value="C:plasma membrane"/>
    <property type="evidence" value="ECO:0007669"/>
    <property type="project" value="UniProtKB-SubCell"/>
</dbReference>
<evidence type="ECO:0000256" key="7">
    <source>
        <dbReference type="ARBA" id="ARBA00022692"/>
    </source>
</evidence>
<evidence type="ECO:0000256" key="12">
    <source>
        <dbReference type="ARBA" id="ARBA00023012"/>
    </source>
</evidence>
<dbReference type="InterPro" id="IPR036097">
    <property type="entry name" value="HisK_dim/P_sf"/>
</dbReference>
<evidence type="ECO:0000313" key="18">
    <source>
        <dbReference type="Proteomes" id="UP000241010"/>
    </source>
</evidence>
<feature type="coiled-coil region" evidence="13">
    <location>
        <begin position="310"/>
        <end position="337"/>
    </location>
</feature>
<dbReference type="AlphaFoldDB" id="A0A2T4JRZ6"/>
<reference evidence="17 18" key="1">
    <citation type="submission" date="2018-03" db="EMBL/GenBank/DDBJ databases">
        <title>Cereibacter changlensis.</title>
        <authorList>
            <person name="Meyer T.E."/>
            <person name="Miller S."/>
            <person name="Lodha T."/>
            <person name="Gandham S."/>
            <person name="Chintalapati S."/>
            <person name="Chintalapati V.R."/>
        </authorList>
    </citation>
    <scope>NUCLEOTIDE SEQUENCE [LARGE SCALE GENOMIC DNA]</scope>
    <source>
        <strain evidence="17 18">JA139</strain>
    </source>
</reference>
<feature type="region of interest" description="Disordered" evidence="14">
    <location>
        <begin position="538"/>
        <end position="560"/>
    </location>
</feature>
<dbReference type="SUPFAM" id="SSF47384">
    <property type="entry name" value="Homodimeric domain of signal transducing histidine kinase"/>
    <property type="match status" value="1"/>
</dbReference>
<dbReference type="EC" id="2.7.13.3" evidence="3"/>
<dbReference type="InterPro" id="IPR017055">
    <property type="entry name" value="Sig_transdc_His_kinase_DctB"/>
</dbReference>
<dbReference type="OrthoDB" id="7568856at2"/>
<feature type="transmembrane region" description="Helical" evidence="15">
    <location>
        <begin position="257"/>
        <end position="279"/>
    </location>
</feature>
<keyword evidence="12" id="KW-0902">Two-component regulatory system</keyword>
<evidence type="ECO:0000256" key="14">
    <source>
        <dbReference type="SAM" id="MobiDB-lite"/>
    </source>
</evidence>
<evidence type="ECO:0000256" key="6">
    <source>
        <dbReference type="ARBA" id="ARBA00022679"/>
    </source>
</evidence>
<comment type="caution">
    <text evidence="17">The sequence shown here is derived from an EMBL/GenBank/DDBJ whole genome shotgun (WGS) entry which is preliminary data.</text>
</comment>
<evidence type="ECO:0000313" key="17">
    <source>
        <dbReference type="EMBL" id="PTE20669.1"/>
    </source>
</evidence>
<dbReference type="Proteomes" id="UP000241010">
    <property type="component" value="Unassembled WGS sequence"/>
</dbReference>
<dbReference type="SMART" id="SM00387">
    <property type="entry name" value="HATPase_c"/>
    <property type="match status" value="1"/>
</dbReference>
<dbReference type="PANTHER" id="PTHR43065:SF46">
    <property type="entry name" value="C4-DICARBOXYLATE TRANSPORT SENSOR PROTEIN DCTB"/>
    <property type="match status" value="1"/>
</dbReference>
<dbReference type="CDD" id="cd00082">
    <property type="entry name" value="HisKA"/>
    <property type="match status" value="1"/>
</dbReference>
<dbReference type="SUPFAM" id="SSF103190">
    <property type="entry name" value="Sensory domain-like"/>
    <property type="match status" value="1"/>
</dbReference>
<keyword evidence="8" id="KW-0547">Nucleotide-binding</keyword>
<comment type="subcellular location">
    <subcellularLocation>
        <location evidence="2">Cell membrane</location>
        <topology evidence="2">Multi-pass membrane protein</topology>
    </subcellularLocation>
</comment>
<dbReference type="PIRSF" id="PIRSF036431">
    <property type="entry name" value="STHK_DctB"/>
    <property type="match status" value="1"/>
</dbReference>
<dbReference type="InterPro" id="IPR003661">
    <property type="entry name" value="HisK_dim/P_dom"/>
</dbReference>
<dbReference type="PRINTS" id="PR00344">
    <property type="entry name" value="BCTRLSENSOR"/>
</dbReference>
<dbReference type="InterPro" id="IPR029151">
    <property type="entry name" value="Sensor-like_sf"/>
</dbReference>
<dbReference type="Pfam" id="PF00512">
    <property type="entry name" value="HisKA"/>
    <property type="match status" value="1"/>
</dbReference>
<dbReference type="RefSeq" id="WP_107664944.1">
    <property type="nucleotide sequence ID" value="NZ_PZKG01000090.1"/>
</dbReference>
<comment type="catalytic activity">
    <reaction evidence="1">
        <text>ATP + protein L-histidine = ADP + protein N-phospho-L-histidine.</text>
        <dbReference type="EC" id="2.7.13.3"/>
    </reaction>
</comment>
<evidence type="ECO:0000256" key="4">
    <source>
        <dbReference type="ARBA" id="ARBA00022475"/>
    </source>
</evidence>
<accession>A0A2T4JRZ6</accession>
<name>A0A2T4JRZ6_9RHOB</name>
<gene>
    <name evidence="17" type="ORF">C5F48_16330</name>
</gene>
<dbReference type="Gene3D" id="3.30.450.20">
    <property type="entry name" value="PAS domain"/>
    <property type="match status" value="1"/>
</dbReference>
<keyword evidence="13" id="KW-0175">Coiled coil</keyword>
<dbReference type="Gene3D" id="1.10.287.130">
    <property type="match status" value="1"/>
</dbReference>
<dbReference type="PANTHER" id="PTHR43065">
    <property type="entry name" value="SENSOR HISTIDINE KINASE"/>
    <property type="match status" value="1"/>
</dbReference>
<feature type="domain" description="Histidine kinase" evidence="16">
    <location>
        <begin position="346"/>
        <end position="560"/>
    </location>
</feature>
<protein>
    <recommendedName>
        <fullName evidence="3">histidine kinase</fullName>
        <ecNumber evidence="3">2.7.13.3</ecNumber>
    </recommendedName>
</protein>
<dbReference type="SMART" id="SM00388">
    <property type="entry name" value="HisKA"/>
    <property type="match status" value="1"/>
</dbReference>
<dbReference type="Pfam" id="PF02518">
    <property type="entry name" value="HATPase_c"/>
    <property type="match status" value="1"/>
</dbReference>
<organism evidence="17 18">
    <name type="scientific">Cereibacter changlensis JA139</name>
    <dbReference type="NCBI Taxonomy" id="1188249"/>
    <lineage>
        <taxon>Bacteria</taxon>
        <taxon>Pseudomonadati</taxon>
        <taxon>Pseudomonadota</taxon>
        <taxon>Alphaproteobacteria</taxon>
        <taxon>Rhodobacterales</taxon>
        <taxon>Paracoccaceae</taxon>
        <taxon>Cereibacter</taxon>
    </lineage>
</organism>
<evidence type="ECO:0000256" key="10">
    <source>
        <dbReference type="ARBA" id="ARBA00022840"/>
    </source>
</evidence>
<keyword evidence="11 15" id="KW-1133">Transmembrane helix</keyword>
<sequence length="560" mass="59341">MASLPDDSPRRPGRARLLGLSLLAVLLCLGVLAEAFHLAHRSTLARIVLEAEVAARSRALAVESEFAKQRAVAAILADDSQVRGALAAPTPAATAAMSRKLDRLQDETQSSVIYVLDLTGTALAASNWNEPDSFVGSSYAFRDYFTVALREGTAQQFALGTVSHRPGLYLSHVVGEGLGVVVVKVEFTAIEASWAVSADRTFVTEPDGRVVLASLPETRFTPAPVPAAGQLATTVDLPSAGWALTLFTASAPALESAVLATGTAALGLGLLAFGAGMAWRGARRVTRRAEAERRYSADLERAVDERTRALSDEMRERKATEQRLGALQADLVQANKLAALGQITAGVAHEVNQPLATIRLLAENGLAMLPEVRPAPPEVAGNLATIVRMADRIGHITAELRGFARKATGRTEPVKLGEAFEASLLLHASRLRSEMVRVIAPPIPPDLAVMGDRIRLEQILVNILQNAQDALADRPDPQIVVTLRQTAETVTLSIADNGPGLSPEAAAKLFIPFTTTKPDGLGLGLVIAHDIARDFGGSLRADPPAPGQGATFHLDLRRAP</sequence>
<evidence type="ECO:0000259" key="16">
    <source>
        <dbReference type="PROSITE" id="PS50109"/>
    </source>
</evidence>
<keyword evidence="18" id="KW-1185">Reference proteome</keyword>
<dbReference type="SUPFAM" id="SSF55874">
    <property type="entry name" value="ATPase domain of HSP90 chaperone/DNA topoisomerase II/histidine kinase"/>
    <property type="match status" value="1"/>
</dbReference>
<keyword evidence="9 17" id="KW-0418">Kinase</keyword>
<evidence type="ECO:0000256" key="15">
    <source>
        <dbReference type="SAM" id="Phobius"/>
    </source>
</evidence>
<dbReference type="InterPro" id="IPR003594">
    <property type="entry name" value="HATPase_dom"/>
</dbReference>
<dbReference type="InterPro" id="IPR036890">
    <property type="entry name" value="HATPase_C_sf"/>
</dbReference>
<proteinExistence type="predicted"/>
<evidence type="ECO:0000256" key="1">
    <source>
        <dbReference type="ARBA" id="ARBA00000085"/>
    </source>
</evidence>
<evidence type="ECO:0000256" key="3">
    <source>
        <dbReference type="ARBA" id="ARBA00012438"/>
    </source>
</evidence>
<dbReference type="Gene3D" id="6.10.250.3020">
    <property type="match status" value="1"/>
</dbReference>
<dbReference type="InterPro" id="IPR004358">
    <property type="entry name" value="Sig_transdc_His_kin-like_C"/>
</dbReference>
<dbReference type="GO" id="GO:0005524">
    <property type="term" value="F:ATP binding"/>
    <property type="evidence" value="ECO:0007669"/>
    <property type="project" value="UniProtKB-KW"/>
</dbReference>
<keyword evidence="6" id="KW-0808">Transferase</keyword>
<evidence type="ECO:0000256" key="8">
    <source>
        <dbReference type="ARBA" id="ARBA00022741"/>
    </source>
</evidence>
<dbReference type="GO" id="GO:0000155">
    <property type="term" value="F:phosphorelay sensor kinase activity"/>
    <property type="evidence" value="ECO:0007669"/>
    <property type="project" value="InterPro"/>
</dbReference>
<keyword evidence="5" id="KW-0597">Phosphoprotein</keyword>
<keyword evidence="10" id="KW-0067">ATP-binding</keyword>
<keyword evidence="15" id="KW-0472">Membrane</keyword>
<dbReference type="EMBL" id="PZKG01000090">
    <property type="protein sequence ID" value="PTE20669.1"/>
    <property type="molecule type" value="Genomic_DNA"/>
</dbReference>
<dbReference type="PROSITE" id="PS50109">
    <property type="entry name" value="HIS_KIN"/>
    <property type="match status" value="1"/>
</dbReference>
<keyword evidence="7 15" id="KW-0812">Transmembrane</keyword>